<evidence type="ECO:0000256" key="4">
    <source>
        <dbReference type="ARBA" id="ARBA00023014"/>
    </source>
</evidence>
<dbReference type="SFLD" id="SFLDG01067">
    <property type="entry name" value="SPASM/twitch_domain_containing"/>
    <property type="match status" value="1"/>
</dbReference>
<name>A0A7Y4P1P5_9ACTN</name>
<dbReference type="AlphaFoldDB" id="A0A7Y4P1P5"/>
<keyword evidence="1" id="KW-0949">S-adenosyl-L-methionine</keyword>
<dbReference type="SFLD" id="SFLDS00029">
    <property type="entry name" value="Radical_SAM"/>
    <property type="match status" value="1"/>
</dbReference>
<feature type="domain" description="Radical SAM core" evidence="5">
    <location>
        <begin position="5"/>
        <end position="224"/>
    </location>
</feature>
<evidence type="ECO:0000256" key="3">
    <source>
        <dbReference type="ARBA" id="ARBA00023004"/>
    </source>
</evidence>
<organism evidence="6 7">
    <name type="scientific">Kribbella sandramycini</name>
    <dbReference type="NCBI Taxonomy" id="60450"/>
    <lineage>
        <taxon>Bacteria</taxon>
        <taxon>Bacillati</taxon>
        <taxon>Actinomycetota</taxon>
        <taxon>Actinomycetes</taxon>
        <taxon>Propionibacteriales</taxon>
        <taxon>Kribbellaceae</taxon>
        <taxon>Kribbella</taxon>
    </lineage>
</organism>
<evidence type="ECO:0000256" key="2">
    <source>
        <dbReference type="ARBA" id="ARBA00022723"/>
    </source>
</evidence>
<dbReference type="PROSITE" id="PS51918">
    <property type="entry name" value="RADICAL_SAM"/>
    <property type="match status" value="1"/>
</dbReference>
<dbReference type="InterPro" id="IPR023867">
    <property type="entry name" value="Sulphatase_maturase_rSAM"/>
</dbReference>
<accession>A0A7Y4P1P5</accession>
<dbReference type="SUPFAM" id="SSF102114">
    <property type="entry name" value="Radical SAM enzymes"/>
    <property type="match status" value="1"/>
</dbReference>
<evidence type="ECO:0000313" key="6">
    <source>
        <dbReference type="EMBL" id="NOL44492.1"/>
    </source>
</evidence>
<keyword evidence="2" id="KW-0479">Metal-binding</keyword>
<dbReference type="GO" id="GO:0016491">
    <property type="term" value="F:oxidoreductase activity"/>
    <property type="evidence" value="ECO:0007669"/>
    <property type="project" value="InterPro"/>
</dbReference>
<dbReference type="InterPro" id="IPR013785">
    <property type="entry name" value="Aldolase_TIM"/>
</dbReference>
<dbReference type="Pfam" id="PF04055">
    <property type="entry name" value="Radical_SAM"/>
    <property type="match status" value="1"/>
</dbReference>
<keyword evidence="3" id="KW-0408">Iron</keyword>
<keyword evidence="4" id="KW-0411">Iron-sulfur</keyword>
<dbReference type="Gene3D" id="3.20.20.70">
    <property type="entry name" value="Aldolase class I"/>
    <property type="match status" value="1"/>
</dbReference>
<proteinExistence type="predicted"/>
<dbReference type="NCBIfam" id="NF041718">
    <property type="entry name" value="rSAM_phane_AMC"/>
    <property type="match status" value="1"/>
</dbReference>
<dbReference type="GO" id="GO:0051536">
    <property type="term" value="F:iron-sulfur cluster binding"/>
    <property type="evidence" value="ECO:0007669"/>
    <property type="project" value="UniProtKB-KW"/>
</dbReference>
<dbReference type="RefSeq" id="WP_171677719.1">
    <property type="nucleotide sequence ID" value="NZ_BAAAGT010000009.1"/>
</dbReference>
<dbReference type="PANTHER" id="PTHR43273:SF8">
    <property type="entry name" value="RADICAL SAM DOMAIN PROTEIN"/>
    <property type="match status" value="1"/>
</dbReference>
<dbReference type="SFLD" id="SFLDG01072">
    <property type="entry name" value="dehydrogenase_like"/>
    <property type="match status" value="1"/>
</dbReference>
<dbReference type="CDD" id="cd01335">
    <property type="entry name" value="Radical_SAM"/>
    <property type="match status" value="1"/>
</dbReference>
<protein>
    <submittedName>
        <fullName evidence="6">Radical SAM protein</fullName>
    </submittedName>
</protein>
<evidence type="ECO:0000259" key="5">
    <source>
        <dbReference type="PROSITE" id="PS51918"/>
    </source>
</evidence>
<evidence type="ECO:0000256" key="1">
    <source>
        <dbReference type="ARBA" id="ARBA00022691"/>
    </source>
</evidence>
<dbReference type="EMBL" id="JABJRC010000008">
    <property type="protein sequence ID" value="NOL44492.1"/>
    <property type="molecule type" value="Genomic_DNA"/>
</dbReference>
<dbReference type="Proteomes" id="UP000534306">
    <property type="component" value="Unassembled WGS sequence"/>
</dbReference>
<dbReference type="InterPro" id="IPR007197">
    <property type="entry name" value="rSAM"/>
</dbReference>
<dbReference type="GO" id="GO:0046872">
    <property type="term" value="F:metal ion binding"/>
    <property type="evidence" value="ECO:0007669"/>
    <property type="project" value="UniProtKB-KW"/>
</dbReference>
<comment type="caution">
    <text evidence="6">The sequence shown here is derived from an EMBL/GenBank/DDBJ whole genome shotgun (WGS) entry which is preliminary data.</text>
</comment>
<gene>
    <name evidence="6" type="ORF">HPO96_30025</name>
</gene>
<sequence length="368" mass="40554">MRNVAISTTFHTLVMQPTSLCNLDCSYCYLPDRKRQALMSTAVADACAVSVRRQASVHPVDVVWHGGEPTTTPFEHFRALVESFEPLRSSSLVKHGIQSNGTLIDSRWCDLFKHYDFDVGISVDGPPWANRDRVNWRGTESFTQARRGMERLQSAGIDFTVICVVTPATIGHAEELVDFFGAIGCASVGFNIEEEEGAGRPAVQESAAYEFWRAVLRHREAGGDLRVRELDRLNDFLAARVGAGDGPRRPFDPIPTVAYDGDTVLLSPELLGIKDAKYADFLAGNVLRTPLSQMIAESGRLAYVREFEEALGKCATGCDYFAFCGGAQAGNRYFEHGSLTIAETAYCRNTRQSLVRAAADHITERNST</sequence>
<reference evidence="6 7" key="1">
    <citation type="submission" date="2020-05" db="EMBL/GenBank/DDBJ databases">
        <title>Genome sequence of Kribbella sandramycini ATCC 39419.</title>
        <authorList>
            <person name="Maclea K.S."/>
            <person name="Fair J.L."/>
        </authorList>
    </citation>
    <scope>NUCLEOTIDE SEQUENCE [LARGE SCALE GENOMIC DNA]</scope>
    <source>
        <strain evidence="6 7">ATCC 39419</strain>
    </source>
</reference>
<dbReference type="SFLD" id="SFLDG01386">
    <property type="entry name" value="main_SPASM_domain-containing"/>
    <property type="match status" value="1"/>
</dbReference>
<dbReference type="InterPro" id="IPR058240">
    <property type="entry name" value="rSAM_sf"/>
</dbReference>
<evidence type="ECO:0000313" key="7">
    <source>
        <dbReference type="Proteomes" id="UP000534306"/>
    </source>
</evidence>
<keyword evidence="7" id="KW-1185">Reference proteome</keyword>
<dbReference type="PANTHER" id="PTHR43273">
    <property type="entry name" value="ANAEROBIC SULFATASE-MATURATING ENZYME HOMOLOG ASLB-RELATED"/>
    <property type="match status" value="1"/>
</dbReference>